<reference evidence="2 3" key="1">
    <citation type="submission" date="2022-12" db="EMBL/GenBank/DDBJ databases">
        <title>Two new species, Stenotrophomonas aracearum and Stenotrophomonas oahuensis, isolated from Anthurium (Araceae family) in Hawaii.</title>
        <authorList>
            <person name="Chunag S.C."/>
            <person name="Dobhal S."/>
            <person name="Alvarez A."/>
            <person name="Arif M."/>
        </authorList>
    </citation>
    <scope>NUCLEOTIDE SEQUENCE [LARGE SCALE GENOMIC DNA]</scope>
    <source>
        <strain evidence="2 3">A5586</strain>
    </source>
</reference>
<dbReference type="RefSeq" id="WP_311191637.1">
    <property type="nucleotide sequence ID" value="NZ_CP115541.1"/>
</dbReference>
<dbReference type="PANTHER" id="PTHR42646">
    <property type="entry name" value="FLAP ENDONUCLEASE XNI"/>
    <property type="match status" value="1"/>
</dbReference>
<protein>
    <recommendedName>
        <fullName evidence="1">5'-3' exonuclease alpha-helical arch N-terminal domain-containing protein</fullName>
    </recommendedName>
</protein>
<evidence type="ECO:0000313" key="2">
    <source>
        <dbReference type="EMBL" id="WNH52438.1"/>
    </source>
</evidence>
<sequence>MVTPVTLLVDADIFAFAAASVAEKVYYWNGPEEEPSVVTYPDEAFAKARNDVEQVANDLKATRIVVCLTDDENFRYGVYPEYKGNRKSLRKPELLRAVKDFLAKEYETYKRPGLEADDCMGILSTHPTLIKGRKIVVSDDKDLKTIPGELHAPGKMKRGQVVKVSQWDADRYFMEQTLTGDSTDGYPGCKGIGAKSPYVTGLSDCKDIREMWALVKKGYESKGKTEGDALAQARCARILRADDWDFKAKKVRLWSPPVAR</sequence>
<dbReference type="Proteomes" id="UP001302072">
    <property type="component" value="Chromosome"/>
</dbReference>
<dbReference type="InterPro" id="IPR036279">
    <property type="entry name" value="5-3_exonuclease_C_sf"/>
</dbReference>
<dbReference type="InterPro" id="IPR020046">
    <property type="entry name" value="5-3_exonucl_a-hlix_arch_N"/>
</dbReference>
<dbReference type="SUPFAM" id="SSF88723">
    <property type="entry name" value="PIN domain-like"/>
    <property type="match status" value="1"/>
</dbReference>
<gene>
    <name evidence="2" type="ORF">PDM29_19295</name>
</gene>
<dbReference type="Pfam" id="PF02739">
    <property type="entry name" value="5_3_exonuc_N"/>
    <property type="match status" value="1"/>
</dbReference>
<evidence type="ECO:0000313" key="3">
    <source>
        <dbReference type="Proteomes" id="UP001302072"/>
    </source>
</evidence>
<proteinExistence type="predicted"/>
<accession>A0ABY9YNF7</accession>
<dbReference type="Gene3D" id="3.40.50.1010">
    <property type="entry name" value="5'-nuclease"/>
    <property type="match status" value="1"/>
</dbReference>
<dbReference type="EMBL" id="CP115541">
    <property type="protein sequence ID" value="WNH52438.1"/>
    <property type="molecule type" value="Genomic_DNA"/>
</dbReference>
<organism evidence="2 3">
    <name type="scientific">Stenotrophomonas oahuensis</name>
    <dbReference type="NCBI Taxonomy" id="3003271"/>
    <lineage>
        <taxon>Bacteria</taxon>
        <taxon>Pseudomonadati</taxon>
        <taxon>Pseudomonadota</taxon>
        <taxon>Gammaproteobacteria</taxon>
        <taxon>Lysobacterales</taxon>
        <taxon>Lysobacteraceae</taxon>
        <taxon>Stenotrophomonas</taxon>
    </lineage>
</organism>
<name>A0ABY9YNF7_9GAMM</name>
<feature type="domain" description="5'-3' exonuclease alpha-helical arch N-terminal" evidence="1">
    <location>
        <begin position="41"/>
        <end position="144"/>
    </location>
</feature>
<dbReference type="SUPFAM" id="SSF47807">
    <property type="entry name" value="5' to 3' exonuclease, C-terminal subdomain"/>
    <property type="match status" value="1"/>
</dbReference>
<dbReference type="InterPro" id="IPR029060">
    <property type="entry name" value="PIN-like_dom_sf"/>
</dbReference>
<dbReference type="PANTHER" id="PTHR42646:SF2">
    <property type="entry name" value="5'-3' EXONUCLEASE FAMILY PROTEIN"/>
    <property type="match status" value="1"/>
</dbReference>
<keyword evidence="3" id="KW-1185">Reference proteome</keyword>
<dbReference type="InterPro" id="IPR038969">
    <property type="entry name" value="FEN"/>
</dbReference>
<evidence type="ECO:0000259" key="1">
    <source>
        <dbReference type="Pfam" id="PF02739"/>
    </source>
</evidence>